<protein>
    <submittedName>
        <fullName evidence="4">Methyltransferase</fullName>
        <ecNumber evidence="4">2.1.1.-</ecNumber>
    </submittedName>
</protein>
<dbReference type="Pfam" id="PF03602">
    <property type="entry name" value="Cons_hypoth95"/>
    <property type="match status" value="1"/>
</dbReference>
<dbReference type="GO" id="GO:0003676">
    <property type="term" value="F:nucleic acid binding"/>
    <property type="evidence" value="ECO:0007669"/>
    <property type="project" value="InterPro"/>
</dbReference>
<evidence type="ECO:0000256" key="1">
    <source>
        <dbReference type="ARBA" id="ARBA00022603"/>
    </source>
</evidence>
<dbReference type="EMBL" id="CP012159">
    <property type="protein sequence ID" value="AKT36773.1"/>
    <property type="molecule type" value="Genomic_DNA"/>
</dbReference>
<dbReference type="CDD" id="cd02440">
    <property type="entry name" value="AdoMet_MTases"/>
    <property type="match status" value="1"/>
</dbReference>
<dbReference type="PROSITE" id="PS00092">
    <property type="entry name" value="N6_MTASE"/>
    <property type="match status" value="1"/>
</dbReference>
<keyword evidence="2 4" id="KW-0808">Transferase</keyword>
<dbReference type="GO" id="GO:0008168">
    <property type="term" value="F:methyltransferase activity"/>
    <property type="evidence" value="ECO:0007669"/>
    <property type="project" value="UniProtKB-KW"/>
</dbReference>
<evidence type="ECO:0000256" key="2">
    <source>
        <dbReference type="ARBA" id="ARBA00022679"/>
    </source>
</evidence>
<dbReference type="InterPro" id="IPR029063">
    <property type="entry name" value="SAM-dependent_MTases_sf"/>
</dbReference>
<name>A0A0K1E868_CHOCO</name>
<dbReference type="InterPro" id="IPR004398">
    <property type="entry name" value="RNA_MeTrfase_RsmD"/>
</dbReference>
<dbReference type="Gene3D" id="3.40.50.150">
    <property type="entry name" value="Vaccinia Virus protein VP39"/>
    <property type="match status" value="1"/>
</dbReference>
<dbReference type="Proteomes" id="UP000067626">
    <property type="component" value="Chromosome"/>
</dbReference>
<dbReference type="AlphaFoldDB" id="A0A0K1E868"/>
<dbReference type="GO" id="GO:0031167">
    <property type="term" value="P:rRNA methylation"/>
    <property type="evidence" value="ECO:0007669"/>
    <property type="project" value="InterPro"/>
</dbReference>
<dbReference type="EC" id="2.1.1.-" evidence="4"/>
<dbReference type="RefSeq" id="WP_050429236.1">
    <property type="nucleotide sequence ID" value="NZ_CP012159.1"/>
</dbReference>
<reference evidence="4 5" key="1">
    <citation type="submission" date="2015-07" db="EMBL/GenBank/DDBJ databases">
        <title>Genome analysis of myxobacterium Chondromyces crocatus Cm c5 reveals a high potential for natural compound synthesis and the genetic basis for the loss of fruiting body formation.</title>
        <authorList>
            <person name="Zaburannyi N."/>
            <person name="Bunk B."/>
            <person name="Maier J."/>
            <person name="Overmann J."/>
            <person name="Mueller R."/>
        </authorList>
    </citation>
    <scope>NUCLEOTIDE SEQUENCE [LARGE SCALE GENOMIC DNA]</scope>
    <source>
        <strain evidence="4 5">Cm c5</strain>
    </source>
</reference>
<evidence type="ECO:0000313" key="4">
    <source>
        <dbReference type="EMBL" id="AKT36773.1"/>
    </source>
</evidence>
<evidence type="ECO:0000256" key="3">
    <source>
        <dbReference type="SAM" id="MobiDB-lite"/>
    </source>
</evidence>
<gene>
    <name evidence="4" type="ORF">CMC5_008940</name>
</gene>
<dbReference type="PATRIC" id="fig|52.7.peg.962"/>
<feature type="region of interest" description="Disordered" evidence="3">
    <location>
        <begin position="1"/>
        <end position="24"/>
    </location>
</feature>
<dbReference type="KEGG" id="ccro:CMC5_008940"/>
<dbReference type="PIRSF" id="PIRSF004553">
    <property type="entry name" value="CHP00095"/>
    <property type="match status" value="1"/>
</dbReference>
<keyword evidence="5" id="KW-1185">Reference proteome</keyword>
<dbReference type="NCBIfam" id="TIGR00095">
    <property type="entry name" value="16S rRNA (guanine(966)-N(2))-methyltransferase RsmD"/>
    <property type="match status" value="1"/>
</dbReference>
<dbReference type="OrthoDB" id="9803017at2"/>
<organism evidence="4 5">
    <name type="scientific">Chondromyces crocatus</name>
    <dbReference type="NCBI Taxonomy" id="52"/>
    <lineage>
        <taxon>Bacteria</taxon>
        <taxon>Pseudomonadati</taxon>
        <taxon>Myxococcota</taxon>
        <taxon>Polyangia</taxon>
        <taxon>Polyangiales</taxon>
        <taxon>Polyangiaceae</taxon>
        <taxon>Chondromyces</taxon>
    </lineage>
</organism>
<sequence>MRVISGRLGGRRLTAPRGSSTRPTTDRVREALFSALGDVGGLVVCDLYAGTGALGIEALSRGADRAVFIESGRPALTALRENLSSLGLDSLAVVIPLPAERALGRLTPESRFDLVFLDPPWAELDAAVDVTARLAHLGLLVPDSRVVLEHARRDTPPAIAGLTLSAARTYGDTAISLYTLPVSS</sequence>
<dbReference type="PANTHER" id="PTHR43542:SF1">
    <property type="entry name" value="METHYLTRANSFERASE"/>
    <property type="match status" value="1"/>
</dbReference>
<proteinExistence type="predicted"/>
<accession>A0A0K1E868</accession>
<dbReference type="SUPFAM" id="SSF53335">
    <property type="entry name" value="S-adenosyl-L-methionine-dependent methyltransferases"/>
    <property type="match status" value="1"/>
</dbReference>
<dbReference type="InterPro" id="IPR002052">
    <property type="entry name" value="DNA_methylase_N6_adenine_CS"/>
</dbReference>
<keyword evidence="1 4" id="KW-0489">Methyltransferase</keyword>
<evidence type="ECO:0000313" key="5">
    <source>
        <dbReference type="Proteomes" id="UP000067626"/>
    </source>
</evidence>
<dbReference type="STRING" id="52.CMC5_008940"/>
<dbReference type="PANTHER" id="PTHR43542">
    <property type="entry name" value="METHYLTRANSFERASE"/>
    <property type="match status" value="1"/>
</dbReference>